<evidence type="ECO:0000313" key="1">
    <source>
        <dbReference type="EMBL" id="KAF9589709.1"/>
    </source>
</evidence>
<reference evidence="1 2" key="1">
    <citation type="submission" date="2020-10" db="EMBL/GenBank/DDBJ databases">
        <title>The Coptis chinensis genome and diversification of protoberbering-type alkaloids.</title>
        <authorList>
            <person name="Wang B."/>
            <person name="Shu S."/>
            <person name="Song C."/>
            <person name="Liu Y."/>
        </authorList>
    </citation>
    <scope>NUCLEOTIDE SEQUENCE [LARGE SCALE GENOMIC DNA]</scope>
    <source>
        <strain evidence="1">HL-2020</strain>
        <tissue evidence="1">Leaf</tissue>
    </source>
</reference>
<gene>
    <name evidence="1" type="ORF">IFM89_027984</name>
</gene>
<protein>
    <recommendedName>
        <fullName evidence="3">Transposase Tnp1/En/Spm-like domain-containing protein</fullName>
    </recommendedName>
</protein>
<dbReference type="EMBL" id="JADFTS010000009">
    <property type="protein sequence ID" value="KAF9589709.1"/>
    <property type="molecule type" value="Genomic_DNA"/>
</dbReference>
<evidence type="ECO:0000313" key="2">
    <source>
        <dbReference type="Proteomes" id="UP000631114"/>
    </source>
</evidence>
<sequence>MYKEESSNPSSVLSADLWEKAHTKKNDEPINEAFATKVVNNTPSFEGIEYKLFRVDKEDIVAEGTWLTDDPNAICDCVKLGPSACKVWVTNALEPSAKVWKPSNGLRTMEQAMTRSIAWPSDHIIKMGGASGR</sequence>
<accession>A0A835GYB5</accession>
<dbReference type="AlphaFoldDB" id="A0A835GYB5"/>
<dbReference type="OrthoDB" id="1936670at2759"/>
<evidence type="ECO:0008006" key="3">
    <source>
        <dbReference type="Google" id="ProtNLM"/>
    </source>
</evidence>
<name>A0A835GYB5_9MAGN</name>
<proteinExistence type="predicted"/>
<comment type="caution">
    <text evidence="1">The sequence shown here is derived from an EMBL/GenBank/DDBJ whole genome shotgun (WGS) entry which is preliminary data.</text>
</comment>
<dbReference type="Proteomes" id="UP000631114">
    <property type="component" value="Unassembled WGS sequence"/>
</dbReference>
<keyword evidence="2" id="KW-1185">Reference proteome</keyword>
<organism evidence="1 2">
    <name type="scientific">Coptis chinensis</name>
    <dbReference type="NCBI Taxonomy" id="261450"/>
    <lineage>
        <taxon>Eukaryota</taxon>
        <taxon>Viridiplantae</taxon>
        <taxon>Streptophyta</taxon>
        <taxon>Embryophyta</taxon>
        <taxon>Tracheophyta</taxon>
        <taxon>Spermatophyta</taxon>
        <taxon>Magnoliopsida</taxon>
        <taxon>Ranunculales</taxon>
        <taxon>Ranunculaceae</taxon>
        <taxon>Coptidoideae</taxon>
        <taxon>Coptis</taxon>
    </lineage>
</organism>